<evidence type="ECO:0000313" key="3">
    <source>
        <dbReference type="Proteomes" id="UP001614338"/>
    </source>
</evidence>
<feature type="domain" description="F5/8 type C" evidence="1">
    <location>
        <begin position="323"/>
        <end position="425"/>
    </location>
</feature>
<reference evidence="2 3" key="1">
    <citation type="submission" date="2024-10" db="EMBL/GenBank/DDBJ databases">
        <title>The Natural Products Discovery Center: Release of the First 8490 Sequenced Strains for Exploring Actinobacteria Biosynthetic Diversity.</title>
        <authorList>
            <person name="Kalkreuter E."/>
            <person name="Kautsar S.A."/>
            <person name="Yang D."/>
            <person name="Bader C.D."/>
            <person name="Teijaro C.N."/>
            <person name="Fluegel L."/>
            <person name="Davis C.M."/>
            <person name="Simpson J.R."/>
            <person name="Lauterbach L."/>
            <person name="Steele A.D."/>
            <person name="Gui C."/>
            <person name="Meng S."/>
            <person name="Li G."/>
            <person name="Viehrig K."/>
            <person name="Ye F."/>
            <person name="Su P."/>
            <person name="Kiefer A.F."/>
            <person name="Nichols A."/>
            <person name="Cepeda A.J."/>
            <person name="Yan W."/>
            <person name="Fan B."/>
            <person name="Jiang Y."/>
            <person name="Adhikari A."/>
            <person name="Zheng C.-J."/>
            <person name="Schuster L."/>
            <person name="Cowan T.M."/>
            <person name="Smanski M.J."/>
            <person name="Chevrette M.G."/>
            <person name="De Carvalho L.P.S."/>
            <person name="Shen B."/>
        </authorList>
    </citation>
    <scope>NUCLEOTIDE SEQUENCE [LARGE SCALE GENOMIC DNA]</scope>
    <source>
        <strain evidence="2 3">NPDC077409</strain>
    </source>
</reference>
<dbReference type="EMBL" id="JBITWC010000003">
    <property type="protein sequence ID" value="MFI8748846.1"/>
    <property type="molecule type" value="Genomic_DNA"/>
</dbReference>
<gene>
    <name evidence="2" type="ORF">ACIGG6_02405</name>
</gene>
<dbReference type="RefSeq" id="WP_399841877.1">
    <property type="nucleotide sequence ID" value="NZ_JBITWC010000003.1"/>
</dbReference>
<organism evidence="2 3">
    <name type="scientific">Vreelandella lionensis</name>
    <dbReference type="NCBI Taxonomy" id="1144478"/>
    <lineage>
        <taxon>Bacteria</taxon>
        <taxon>Pseudomonadati</taxon>
        <taxon>Pseudomonadota</taxon>
        <taxon>Gammaproteobacteria</taxon>
        <taxon>Oceanospirillales</taxon>
        <taxon>Halomonadaceae</taxon>
        <taxon>Vreelandella</taxon>
    </lineage>
</organism>
<accession>A0ABW8BNQ6</accession>
<dbReference type="Pfam" id="PF00754">
    <property type="entry name" value="F5_F8_type_C"/>
    <property type="match status" value="1"/>
</dbReference>
<evidence type="ECO:0000313" key="2">
    <source>
        <dbReference type="EMBL" id="MFI8748846.1"/>
    </source>
</evidence>
<evidence type="ECO:0000259" key="1">
    <source>
        <dbReference type="PROSITE" id="PS50022"/>
    </source>
</evidence>
<dbReference type="PROSITE" id="PS50022">
    <property type="entry name" value="FA58C_3"/>
    <property type="match status" value="1"/>
</dbReference>
<proteinExistence type="predicted"/>
<dbReference type="Gene3D" id="2.60.120.260">
    <property type="entry name" value="Galactose-binding domain-like"/>
    <property type="match status" value="1"/>
</dbReference>
<dbReference type="SUPFAM" id="SSF49785">
    <property type="entry name" value="Galactose-binding domain-like"/>
    <property type="match status" value="1"/>
</dbReference>
<comment type="caution">
    <text evidence="2">The sequence shown here is derived from an EMBL/GenBank/DDBJ whole genome shotgun (WGS) entry which is preliminary data.</text>
</comment>
<sequence>MASIGTISNGETGLSVRNKLNLAIAEANKVALKLDASQKGSAGGVATLDATGKVPTAQLPDIPAGRKVVVADEAARLALPVHPDLTIAYQSDTGDAWGLDADSAPSIAANWTLLGNAQTGGVNSFNGRTGNVTPQAGDYNASQVGAIPATEKGTADGVATLDASGKVPAAQLPAAGIEDAPINGIPHNRKDGAWVPAASPGSGGPFTVERRNGSAAGQVHVFSLPAAQYAFDLGAFALKEGTAATNQSIFIETFGADSETDYQQTGALVWDVDLSPYTGQTYTTAPDGSFYSSPVRADGQLLSISSIAYTEPPGLDPFPNTNSYYLVPRLTSATTPSNLSISSSSDYSASFAKWMAFDREPTLGNWASNGLPTISSPQWLQVSFESPQLVTGYQLVSREDSASADSSPTDWTLEASNDLTTWVSLHTVVGAAAGFAVSHLFEDIGNTNAYSHYRLVITGTTATQYGVVVGQFNLITSLSITSGEPFLVRDGNLQYYSATGGALTQVATPATPEDIIARGTTTSGDIPISAIGGMESLHVVSSGPTTIITTYTPYNQIAFEQPRSVSAWSEINAATLTTTETGAGTVRVAVSRNGTDWYAWSGTAWVSLGGLAADTASADALLASGMSAATLNALTWAEWEPLFAGTEDGTPDALAFAYALSVPDPTVDAASISDLTINVDLKAGWELQSPSDVKITWFNDQVTFRTVSAGNYRFAYQTP</sequence>
<keyword evidence="3" id="KW-1185">Reference proteome</keyword>
<dbReference type="InterPro" id="IPR000421">
    <property type="entry name" value="FA58C"/>
</dbReference>
<name>A0ABW8BNQ6_9GAMM</name>
<protein>
    <submittedName>
        <fullName evidence="2">Discoidin domain-containing protein</fullName>
    </submittedName>
</protein>
<dbReference type="Proteomes" id="UP001614338">
    <property type="component" value="Unassembled WGS sequence"/>
</dbReference>
<dbReference type="InterPro" id="IPR008979">
    <property type="entry name" value="Galactose-bd-like_sf"/>
</dbReference>